<evidence type="ECO:0000256" key="1">
    <source>
        <dbReference type="ARBA" id="ARBA00022801"/>
    </source>
</evidence>
<comment type="caution">
    <text evidence="3">The sequence shown here is derived from an EMBL/GenBank/DDBJ whole genome shotgun (WGS) entry which is preliminary data.</text>
</comment>
<accession>A0A059FBF7</accession>
<dbReference type="PRINTS" id="PR00412">
    <property type="entry name" value="EPOXHYDRLASE"/>
</dbReference>
<reference evidence="3 4" key="1">
    <citation type="journal article" date="2014" name="Antonie Van Leeuwenhoek">
        <title>Hyphomonas beringensis sp. nov. and Hyphomonas chukchiensis sp. nov., isolated from surface seawater of the Bering Sea and Chukchi Sea.</title>
        <authorList>
            <person name="Li C."/>
            <person name="Lai Q."/>
            <person name="Li G."/>
            <person name="Dong C."/>
            <person name="Wang J."/>
            <person name="Liao Y."/>
            <person name="Shao Z."/>
        </authorList>
    </citation>
    <scope>NUCLEOTIDE SEQUENCE [LARGE SCALE GENOMIC DNA]</scope>
    <source>
        <strain evidence="3 4">MHS-2</strain>
    </source>
</reference>
<dbReference type="GO" id="GO:0016787">
    <property type="term" value="F:hydrolase activity"/>
    <property type="evidence" value="ECO:0007669"/>
    <property type="project" value="UniProtKB-KW"/>
</dbReference>
<dbReference type="SUPFAM" id="SSF53474">
    <property type="entry name" value="alpha/beta-Hydrolases"/>
    <property type="match status" value="1"/>
</dbReference>
<evidence type="ECO:0000259" key="2">
    <source>
        <dbReference type="Pfam" id="PF00561"/>
    </source>
</evidence>
<dbReference type="InterPro" id="IPR000639">
    <property type="entry name" value="Epox_hydrolase-like"/>
</dbReference>
<dbReference type="AlphaFoldDB" id="A0A059FBF7"/>
<dbReference type="InterPro" id="IPR000073">
    <property type="entry name" value="AB_hydrolase_1"/>
</dbReference>
<organism evidence="3 4">
    <name type="scientific">Hyphomonas johnsonii MHS-2</name>
    <dbReference type="NCBI Taxonomy" id="1280950"/>
    <lineage>
        <taxon>Bacteria</taxon>
        <taxon>Pseudomonadati</taxon>
        <taxon>Pseudomonadota</taxon>
        <taxon>Alphaproteobacteria</taxon>
        <taxon>Hyphomonadales</taxon>
        <taxon>Hyphomonadaceae</taxon>
        <taxon>Hyphomonas</taxon>
    </lineage>
</organism>
<proteinExistence type="predicted"/>
<keyword evidence="4" id="KW-1185">Reference proteome</keyword>
<feature type="domain" description="AB hydrolase-1" evidence="2">
    <location>
        <begin position="27"/>
        <end position="302"/>
    </location>
</feature>
<dbReference type="PANTHER" id="PTHR43329">
    <property type="entry name" value="EPOXIDE HYDROLASE"/>
    <property type="match status" value="1"/>
</dbReference>
<dbReference type="eggNOG" id="COG0596">
    <property type="taxonomic scope" value="Bacteria"/>
</dbReference>
<sequence>MSWPGVSQRRIGTNGIELNIAEAGEGPLVLLLHGFPESWYSWRHQFRPLADAGYHVVAPDMRGYGKSDKPAEIEAYNQVEVVNDIIGLVPALGKESAVVIGHDWGAPTAWATALNHPDVVRAVGALSVPFMPRSLVPPMALMREMFKGQFFYQLYFFEPGVAEAEFEADIRLALKKFLVMAGGETDLTALPVKTEDDDMFSGLPDPVTLPAWVTEADLDFYEGEFRRSGMRGPLNYYRNHDLTWELTKDAPQTVSQPAFFVAGGNDGVVMMAEEAIKIMPHFVTDLRINKLIPKIGHWTQQEAPEAVNDTILSFLREIDG</sequence>
<dbReference type="EMBL" id="ARYK01000011">
    <property type="protein sequence ID" value="KCZ87927.1"/>
    <property type="molecule type" value="Genomic_DNA"/>
</dbReference>
<evidence type="ECO:0000313" key="3">
    <source>
        <dbReference type="EMBL" id="KCZ87927.1"/>
    </source>
</evidence>
<dbReference type="RefSeq" id="WP_035619065.1">
    <property type="nucleotide sequence ID" value="NZ_ARYK01000011.1"/>
</dbReference>
<name>A0A059FBF7_9PROT</name>
<protein>
    <submittedName>
        <fullName evidence="3">Putative epoxide hydrolase</fullName>
    </submittedName>
</protein>
<dbReference type="Proteomes" id="UP000025171">
    <property type="component" value="Unassembled WGS sequence"/>
</dbReference>
<dbReference type="STRING" id="1280950.HJO_16125"/>
<evidence type="ECO:0000313" key="4">
    <source>
        <dbReference type="Proteomes" id="UP000025171"/>
    </source>
</evidence>
<dbReference type="Gene3D" id="3.40.50.1820">
    <property type="entry name" value="alpha/beta hydrolase"/>
    <property type="match status" value="1"/>
</dbReference>
<gene>
    <name evidence="3" type="ORF">HJO_16125</name>
</gene>
<keyword evidence="1 3" id="KW-0378">Hydrolase</keyword>
<dbReference type="OrthoDB" id="9804723at2"/>
<dbReference type="Pfam" id="PF00561">
    <property type="entry name" value="Abhydrolase_1"/>
    <property type="match status" value="1"/>
</dbReference>
<dbReference type="PRINTS" id="PR00111">
    <property type="entry name" value="ABHYDROLASE"/>
</dbReference>
<dbReference type="InterPro" id="IPR029058">
    <property type="entry name" value="AB_hydrolase_fold"/>
</dbReference>
<dbReference type="PATRIC" id="fig|1280950.3.peg.3237"/>